<evidence type="ECO:0000259" key="10">
    <source>
        <dbReference type="PROSITE" id="PS50011"/>
    </source>
</evidence>
<name>A0A3Q3MFR4_9TELE</name>
<evidence type="ECO:0000256" key="3">
    <source>
        <dbReference type="ARBA" id="ARBA00022679"/>
    </source>
</evidence>
<dbReference type="PANTHER" id="PTHR24347">
    <property type="entry name" value="SERINE/THREONINE-PROTEIN KINASE"/>
    <property type="match status" value="1"/>
</dbReference>
<dbReference type="InParanoid" id="A0A3Q3MFR4"/>
<dbReference type="InterPro" id="IPR000719">
    <property type="entry name" value="Prot_kinase_dom"/>
</dbReference>
<feature type="binding site" evidence="7">
    <location>
        <position position="527"/>
    </location>
    <ligand>
        <name>ATP</name>
        <dbReference type="ChEBI" id="CHEBI:30616"/>
    </ligand>
</feature>
<dbReference type="SMART" id="SM00220">
    <property type="entry name" value="S_TKc"/>
    <property type="match status" value="1"/>
</dbReference>
<dbReference type="Proteomes" id="UP000261640">
    <property type="component" value="Unplaced"/>
</dbReference>
<dbReference type="GO" id="GO:0005524">
    <property type="term" value="F:ATP binding"/>
    <property type="evidence" value="ECO:0007669"/>
    <property type="project" value="UniProtKB-UniRule"/>
</dbReference>
<dbReference type="FunFam" id="1.10.510.10:FF:000135">
    <property type="entry name" value="Putative myosin light chain kinase 3"/>
    <property type="match status" value="1"/>
</dbReference>
<evidence type="ECO:0000313" key="11">
    <source>
        <dbReference type="Ensembl" id="ENSMAMP00000021666.1"/>
    </source>
</evidence>
<dbReference type="STRING" id="205130.ENSMAMP00000021666"/>
<dbReference type="Gene3D" id="1.10.510.10">
    <property type="entry name" value="Transferase(Phosphotransferase) domain 1"/>
    <property type="match status" value="1"/>
</dbReference>
<keyword evidence="4 7" id="KW-0547">Nucleotide-binding</keyword>
<dbReference type="GeneTree" id="ENSGT00940000156211"/>
<dbReference type="AlphaFoldDB" id="A0A3Q3MFR4"/>
<dbReference type="InterPro" id="IPR017441">
    <property type="entry name" value="Protein_kinase_ATP_BS"/>
</dbReference>
<keyword evidence="5" id="KW-0418">Kinase</keyword>
<keyword evidence="8" id="KW-0175">Coiled coil</keyword>
<evidence type="ECO:0000256" key="6">
    <source>
        <dbReference type="ARBA" id="ARBA00022840"/>
    </source>
</evidence>
<dbReference type="Ensembl" id="ENSMAMT00000022212.2">
    <property type="protein sequence ID" value="ENSMAMP00000021666.1"/>
    <property type="gene ID" value="ENSMAMG00000014569.2"/>
</dbReference>
<dbReference type="GO" id="GO:0004674">
    <property type="term" value="F:protein serine/threonine kinase activity"/>
    <property type="evidence" value="ECO:0007669"/>
    <property type="project" value="UniProtKB-KW"/>
</dbReference>
<comment type="similarity">
    <text evidence="1">Belongs to the protein kinase superfamily. CAMK Ser/Thr protein kinase family.</text>
</comment>
<dbReference type="PROSITE" id="PS00108">
    <property type="entry name" value="PROTEIN_KINASE_ST"/>
    <property type="match status" value="1"/>
</dbReference>
<feature type="region of interest" description="Disordered" evidence="9">
    <location>
        <begin position="334"/>
        <end position="369"/>
    </location>
</feature>
<feature type="compositionally biased region" description="Basic and acidic residues" evidence="9">
    <location>
        <begin position="344"/>
        <end position="363"/>
    </location>
</feature>
<dbReference type="PROSITE" id="PS50011">
    <property type="entry name" value="PROTEIN_KINASE_DOM"/>
    <property type="match status" value="1"/>
</dbReference>
<evidence type="ECO:0000256" key="9">
    <source>
        <dbReference type="SAM" id="MobiDB-lite"/>
    </source>
</evidence>
<dbReference type="InterPro" id="IPR011009">
    <property type="entry name" value="Kinase-like_dom_sf"/>
</dbReference>
<evidence type="ECO:0000313" key="12">
    <source>
        <dbReference type="Proteomes" id="UP000261640"/>
    </source>
</evidence>
<dbReference type="FunFam" id="3.30.200.20:FF:000196">
    <property type="entry name" value="Myosin light chain kinase family, member 4"/>
    <property type="match status" value="1"/>
</dbReference>
<keyword evidence="12" id="KW-1185">Reference proteome</keyword>
<keyword evidence="3" id="KW-0808">Transferase</keyword>
<accession>A0A3Q3MFR4</accession>
<proteinExistence type="inferred from homology"/>
<sequence length="780" mass="88186">MSALAKNIVGDGNSAHFDLIQTRIDSLSSKMDKLINIQVKVLNRLDGMSEDIDIIEKDMENLKVDKEEIHLPPRVVNQTQVMGHEVREICQKMSTIMSVVNQRSEQQAQKLEGVEKLVLSMQQVISFIGETVKNSKVMELMCKGPAARKGSKPAINNKGKQVIKKKSSTDSINKKLDKLKDCKVKEGKEKSCLSPKDLKAQKKMKPPDTTDSLSLAKKILLSEEVQKLNKENAEKSGHHLVPDHLDLDLEAGVPPEAQQPDGSACNLVDYLREDSQVVATEKDVVEAGSEEEFEDNVPEEEAAIIKEPKHDVEDVVKKLEVPVEKKEEDASVIKEVAEVQEPPAARDDKKEPISTSADEHKESSSPVVAKQKTVEVISTSIKTIVTEKHFKLEEHMLSHEVVVKDEEEEKEDNKEDKQMLDSEAWAIFSADGVEIQMNLKQMIERERKENNAISNAEKEEEDDDAEQYFIDTTPPPAAPFNHRIVSAKPNQISNFYTISWQEVLGGGRFGQVHKCVENSSGLTLAAKVIKARSQKEKEIVKNEIQVMNNLDHANLIQLYAAYESRNDIILVLEYVGGGELFDRIIDENYTLMELDAVVFIRQICDGLQHMHKMYILHLDLKPENILCVNRVTNKVKIIDFGLARIYKPREKLRVNFGTPEFLAPEVVNYDFVSFNTDMWSLGVITYMLLSGLSPFLGDDDSETLNNILACQWNFEEQEFLETSEEAKDFISKVLVVNKSWRMGASEALRHPWLSDPVLHHRLHTKKTMCRSRRSSCVPDG</sequence>
<evidence type="ECO:0000256" key="4">
    <source>
        <dbReference type="ARBA" id="ARBA00022741"/>
    </source>
</evidence>
<evidence type="ECO:0000256" key="7">
    <source>
        <dbReference type="PROSITE-ProRule" id="PRU10141"/>
    </source>
</evidence>
<dbReference type="SUPFAM" id="SSF56112">
    <property type="entry name" value="Protein kinase-like (PK-like)"/>
    <property type="match status" value="1"/>
</dbReference>
<keyword evidence="2" id="KW-0723">Serine/threonine-protein kinase</keyword>
<evidence type="ECO:0000256" key="2">
    <source>
        <dbReference type="ARBA" id="ARBA00022527"/>
    </source>
</evidence>
<reference evidence="11" key="2">
    <citation type="submission" date="2025-09" db="UniProtKB">
        <authorList>
            <consortium name="Ensembl"/>
        </authorList>
    </citation>
    <scope>IDENTIFICATION</scope>
</reference>
<reference evidence="11" key="1">
    <citation type="submission" date="2025-08" db="UniProtKB">
        <authorList>
            <consortium name="Ensembl"/>
        </authorList>
    </citation>
    <scope>IDENTIFICATION</scope>
</reference>
<protein>
    <submittedName>
        <fullName evidence="11">Myosin light chain kinase family, member 4a</fullName>
    </submittedName>
</protein>
<evidence type="ECO:0000256" key="1">
    <source>
        <dbReference type="ARBA" id="ARBA00006692"/>
    </source>
</evidence>
<organism evidence="11 12">
    <name type="scientific">Mastacembelus armatus</name>
    <name type="common">zig-zag eel</name>
    <dbReference type="NCBI Taxonomy" id="205130"/>
    <lineage>
        <taxon>Eukaryota</taxon>
        <taxon>Metazoa</taxon>
        <taxon>Chordata</taxon>
        <taxon>Craniata</taxon>
        <taxon>Vertebrata</taxon>
        <taxon>Euteleostomi</taxon>
        <taxon>Actinopterygii</taxon>
        <taxon>Neopterygii</taxon>
        <taxon>Teleostei</taxon>
        <taxon>Neoteleostei</taxon>
        <taxon>Acanthomorphata</taxon>
        <taxon>Anabantaria</taxon>
        <taxon>Synbranchiformes</taxon>
        <taxon>Mastacembelidae</taxon>
        <taxon>Mastacembelus</taxon>
    </lineage>
</organism>
<feature type="coiled-coil region" evidence="8">
    <location>
        <begin position="403"/>
        <end position="463"/>
    </location>
</feature>
<evidence type="ECO:0000256" key="8">
    <source>
        <dbReference type="SAM" id="Coils"/>
    </source>
</evidence>
<dbReference type="Pfam" id="PF00069">
    <property type="entry name" value="Pkinase"/>
    <property type="match status" value="1"/>
</dbReference>
<dbReference type="InterPro" id="IPR008271">
    <property type="entry name" value="Ser/Thr_kinase_AS"/>
</dbReference>
<feature type="domain" description="Protein kinase" evidence="10">
    <location>
        <begin position="498"/>
        <end position="753"/>
    </location>
</feature>
<dbReference type="OrthoDB" id="10260894at2759"/>
<dbReference type="Gene3D" id="3.30.200.20">
    <property type="entry name" value="Phosphorylase Kinase, domain 1"/>
    <property type="match status" value="1"/>
</dbReference>
<dbReference type="PROSITE" id="PS00107">
    <property type="entry name" value="PROTEIN_KINASE_ATP"/>
    <property type="match status" value="1"/>
</dbReference>
<keyword evidence="6 7" id="KW-0067">ATP-binding</keyword>
<evidence type="ECO:0000256" key="5">
    <source>
        <dbReference type="ARBA" id="ARBA00022777"/>
    </source>
</evidence>